<evidence type="ECO:0000313" key="2">
    <source>
        <dbReference type="Proteomes" id="UP001159363"/>
    </source>
</evidence>
<dbReference type="PANTHER" id="PTHR47027">
    <property type="entry name" value="REVERSE TRANSCRIPTASE DOMAIN-CONTAINING PROTEIN"/>
    <property type="match status" value="1"/>
</dbReference>
<gene>
    <name evidence="1" type="ORF">PR048_033750</name>
</gene>
<comment type="caution">
    <text evidence="1">The sequence shown here is derived from an EMBL/GenBank/DDBJ whole genome shotgun (WGS) entry which is preliminary data.</text>
</comment>
<keyword evidence="2" id="KW-1185">Reference proteome</keyword>
<evidence type="ECO:0000313" key="1">
    <source>
        <dbReference type="EMBL" id="KAJ8865501.1"/>
    </source>
</evidence>
<accession>A0ABQ9G3A8</accession>
<reference evidence="1 2" key="1">
    <citation type="submission" date="2023-02" db="EMBL/GenBank/DDBJ databases">
        <title>LHISI_Scaffold_Assembly.</title>
        <authorList>
            <person name="Stuart O.P."/>
            <person name="Cleave R."/>
            <person name="Magrath M.J.L."/>
            <person name="Mikheyev A.S."/>
        </authorList>
    </citation>
    <scope>NUCLEOTIDE SEQUENCE [LARGE SCALE GENOMIC DNA]</scope>
    <source>
        <strain evidence="1">Daus_M_001</strain>
        <tissue evidence="1">Leg muscle</tissue>
    </source>
</reference>
<proteinExistence type="predicted"/>
<dbReference type="EMBL" id="JARBHB010000023">
    <property type="protein sequence ID" value="KAJ8865501.1"/>
    <property type="molecule type" value="Genomic_DNA"/>
</dbReference>
<dbReference type="Proteomes" id="UP001159363">
    <property type="component" value="Unassembled WGS sequence"/>
</dbReference>
<dbReference type="PANTHER" id="PTHR47027:SF20">
    <property type="entry name" value="REVERSE TRANSCRIPTASE-LIKE PROTEIN WITH RNA-DIRECTED DNA POLYMERASE DOMAIN"/>
    <property type="match status" value="1"/>
</dbReference>
<organism evidence="1 2">
    <name type="scientific">Dryococelus australis</name>
    <dbReference type="NCBI Taxonomy" id="614101"/>
    <lineage>
        <taxon>Eukaryota</taxon>
        <taxon>Metazoa</taxon>
        <taxon>Ecdysozoa</taxon>
        <taxon>Arthropoda</taxon>
        <taxon>Hexapoda</taxon>
        <taxon>Insecta</taxon>
        <taxon>Pterygota</taxon>
        <taxon>Neoptera</taxon>
        <taxon>Polyneoptera</taxon>
        <taxon>Phasmatodea</taxon>
        <taxon>Verophasmatodea</taxon>
        <taxon>Anareolatae</taxon>
        <taxon>Phasmatidae</taxon>
        <taxon>Eurycanthinae</taxon>
        <taxon>Dryococelus</taxon>
    </lineage>
</organism>
<protein>
    <submittedName>
        <fullName evidence="1">Uncharacterized protein</fullName>
    </submittedName>
</protein>
<sequence length="218" mass="23834">MAHPIRCIALMPDGLLVHLTAGLWKEGGLKNAPIQDSNAPASHRLKRDLYPPRRWDGPAPAHGVCGRFNRLLAACAAQIALLPFNIQLPIPTDNPLGSYHGWVRQGSLPQMEFQEFKGCLEHNFLTVVSLNLENAIGSIHHSYLGHILQEMGVPASPFRTIADLYTGGSTRIRTPEGDTESVPISAGVRKVCPLSPILFNLGMEQLIRCVARQAEDHG</sequence>
<name>A0ABQ9G3A8_9NEOP</name>